<dbReference type="AlphaFoldDB" id="I6DG64"/>
<accession>I6DG64</accession>
<gene>
    <name evidence="1" type="ORF">SB444474_4652</name>
</gene>
<evidence type="ECO:0000313" key="2">
    <source>
        <dbReference type="Proteomes" id="UP000004199"/>
    </source>
</evidence>
<evidence type="ECO:0000313" key="1">
    <source>
        <dbReference type="EMBL" id="EIQ30756.1"/>
    </source>
</evidence>
<protein>
    <submittedName>
        <fullName evidence="1">Uncharacterized protein</fullName>
    </submittedName>
</protein>
<proteinExistence type="predicted"/>
<comment type="caution">
    <text evidence="1">The sequence shown here is derived from an EMBL/GenBank/DDBJ whole genome shotgun (WGS) entry which is preliminary data.</text>
</comment>
<dbReference type="Proteomes" id="UP000004199">
    <property type="component" value="Unassembled WGS sequence"/>
</dbReference>
<name>I6DG64_SHIBO</name>
<reference evidence="1 2" key="1">
    <citation type="submission" date="2012-03" db="EMBL/GenBank/DDBJ databases">
        <authorList>
            <person name="Rasko D."/>
            <person name="Redman J."/>
            <person name="Daugherty S.C."/>
            <person name="Tallon L."/>
            <person name="Sadzewicz L."/>
            <person name="Jones K."/>
            <person name="Santana-Cruz I."/>
            <person name="Liu X."/>
        </authorList>
    </citation>
    <scope>NUCLEOTIDE SEQUENCE [LARGE SCALE GENOMIC DNA]</scope>
    <source>
        <strain evidence="1 2">4444-74</strain>
    </source>
</reference>
<organism evidence="1 2">
    <name type="scientific">Shigella boydii 4444-74</name>
    <dbReference type="NCBI Taxonomy" id="766140"/>
    <lineage>
        <taxon>Bacteria</taxon>
        <taxon>Pseudomonadati</taxon>
        <taxon>Pseudomonadota</taxon>
        <taxon>Gammaproteobacteria</taxon>
        <taxon>Enterobacterales</taxon>
        <taxon>Enterobacteriaceae</taxon>
        <taxon>Shigella</taxon>
    </lineage>
</organism>
<sequence>MNIERDAHAVLKRLTEGLRNNHPTYLLRTYVSSAGIGLNEQKDHAEGKLGFQSWGEPS</sequence>
<dbReference type="EMBL" id="AKNB01000295">
    <property type="protein sequence ID" value="EIQ30756.1"/>
    <property type="molecule type" value="Genomic_DNA"/>
</dbReference>